<accession>A0A9X2XPJ2</accession>
<dbReference type="RefSeq" id="WP_279298912.1">
    <property type="nucleotide sequence ID" value="NZ_JAOTIF010000020.1"/>
</dbReference>
<dbReference type="SUPFAM" id="SSF48576">
    <property type="entry name" value="Terpenoid synthases"/>
    <property type="match status" value="1"/>
</dbReference>
<dbReference type="PROSITE" id="PS00723">
    <property type="entry name" value="POLYPRENYL_SYNTHASE_1"/>
    <property type="match status" value="1"/>
</dbReference>
<dbReference type="PANTHER" id="PTHR12001:SF85">
    <property type="entry name" value="SHORT CHAIN ISOPRENYL DIPHOSPHATE SYNTHASE"/>
    <property type="match status" value="1"/>
</dbReference>
<evidence type="ECO:0000313" key="8">
    <source>
        <dbReference type="Proteomes" id="UP001155483"/>
    </source>
</evidence>
<keyword evidence="8" id="KW-1185">Reference proteome</keyword>
<dbReference type="CDD" id="cd00685">
    <property type="entry name" value="Trans_IPPS_HT"/>
    <property type="match status" value="1"/>
</dbReference>
<reference evidence="7" key="1">
    <citation type="submission" date="2022-09" db="EMBL/GenBank/DDBJ databases">
        <authorList>
            <person name="Yuan C."/>
            <person name="Ke Z."/>
        </authorList>
    </citation>
    <scope>NUCLEOTIDE SEQUENCE</scope>
    <source>
        <strain evidence="7">LB-8</strain>
    </source>
</reference>
<dbReference type="Proteomes" id="UP001155483">
    <property type="component" value="Unassembled WGS sequence"/>
</dbReference>
<dbReference type="InterPro" id="IPR000092">
    <property type="entry name" value="Polyprenyl_synt"/>
</dbReference>
<dbReference type="SFLD" id="SFLDS00005">
    <property type="entry name" value="Isoprenoid_Synthase_Type_I"/>
    <property type="match status" value="1"/>
</dbReference>
<dbReference type="InterPro" id="IPR033749">
    <property type="entry name" value="Polyprenyl_synt_CS"/>
</dbReference>
<dbReference type="EMBL" id="JAOTIF010000020">
    <property type="protein sequence ID" value="MCU7551473.1"/>
    <property type="molecule type" value="Genomic_DNA"/>
</dbReference>
<organism evidence="7 8">
    <name type="scientific">Paraflavisolibacter caeni</name>
    <dbReference type="NCBI Taxonomy" id="2982496"/>
    <lineage>
        <taxon>Bacteria</taxon>
        <taxon>Pseudomonadati</taxon>
        <taxon>Bacteroidota</taxon>
        <taxon>Chitinophagia</taxon>
        <taxon>Chitinophagales</taxon>
        <taxon>Chitinophagaceae</taxon>
        <taxon>Paraflavisolibacter</taxon>
    </lineage>
</organism>
<dbReference type="Pfam" id="PF00348">
    <property type="entry name" value="polyprenyl_synt"/>
    <property type="match status" value="1"/>
</dbReference>
<dbReference type="PANTHER" id="PTHR12001">
    <property type="entry name" value="GERANYLGERANYL PYROPHOSPHATE SYNTHASE"/>
    <property type="match status" value="1"/>
</dbReference>
<keyword evidence="3 6" id="KW-0808">Transferase</keyword>
<protein>
    <submittedName>
        <fullName evidence="7">Polyprenyl synthetase family protein</fullName>
    </submittedName>
</protein>
<dbReference type="Gene3D" id="1.10.600.10">
    <property type="entry name" value="Farnesyl Diphosphate Synthase"/>
    <property type="match status" value="1"/>
</dbReference>
<evidence type="ECO:0000256" key="4">
    <source>
        <dbReference type="ARBA" id="ARBA00022723"/>
    </source>
</evidence>
<dbReference type="SFLD" id="SFLDG01017">
    <property type="entry name" value="Polyprenyl_Transferase_Like"/>
    <property type="match status" value="1"/>
</dbReference>
<proteinExistence type="inferred from homology"/>
<dbReference type="AlphaFoldDB" id="A0A9X2XPJ2"/>
<evidence type="ECO:0000256" key="1">
    <source>
        <dbReference type="ARBA" id="ARBA00001946"/>
    </source>
</evidence>
<evidence type="ECO:0000256" key="2">
    <source>
        <dbReference type="ARBA" id="ARBA00006706"/>
    </source>
</evidence>
<dbReference type="GO" id="GO:0046872">
    <property type="term" value="F:metal ion binding"/>
    <property type="evidence" value="ECO:0007669"/>
    <property type="project" value="UniProtKB-KW"/>
</dbReference>
<comment type="cofactor">
    <cofactor evidence="1">
        <name>Mg(2+)</name>
        <dbReference type="ChEBI" id="CHEBI:18420"/>
    </cofactor>
</comment>
<evidence type="ECO:0000256" key="5">
    <source>
        <dbReference type="ARBA" id="ARBA00022842"/>
    </source>
</evidence>
<evidence type="ECO:0000256" key="3">
    <source>
        <dbReference type="ARBA" id="ARBA00022679"/>
    </source>
</evidence>
<dbReference type="PROSITE" id="PS00444">
    <property type="entry name" value="POLYPRENYL_SYNTHASE_2"/>
    <property type="match status" value="1"/>
</dbReference>
<keyword evidence="4" id="KW-0479">Metal-binding</keyword>
<gene>
    <name evidence="7" type="ORF">OCK74_20295</name>
</gene>
<keyword evidence="5" id="KW-0460">Magnesium</keyword>
<name>A0A9X2XPJ2_9BACT</name>
<sequence>MHTFEELSAQFSEKFKTDHFPQEPASLYEPNRYFLGMGGKRVRPVLCLMANELFDEIVPDAWNVATAIELFHNFTLIHDDIMDQAPLRRGLETVHQKYGISTALLAGDVMLVAAYEYLNKVSTQHIVRIMRLFNKTAREVCEGQQLDMDFEKKNGVDFDAYLNMINLKTSVLLASSLQMGALLGGTGVRNQQIIYEFGRKIGLAFQVQDDFLDAFGNPEKFGKLVGGDIKSNKKTFLLIHALQVASEGQKKRLKELYTSTSEHKVEEVLSIFKDCKVDEWAKALKEKYMQEAFQHLDDIAVVSKRKEPLKELALYLLQRES</sequence>
<evidence type="ECO:0000256" key="6">
    <source>
        <dbReference type="RuleBase" id="RU004466"/>
    </source>
</evidence>
<dbReference type="InterPro" id="IPR008949">
    <property type="entry name" value="Isoprenoid_synthase_dom_sf"/>
</dbReference>
<dbReference type="GO" id="GO:0008299">
    <property type="term" value="P:isoprenoid biosynthetic process"/>
    <property type="evidence" value="ECO:0007669"/>
    <property type="project" value="InterPro"/>
</dbReference>
<dbReference type="GO" id="GO:0004659">
    <property type="term" value="F:prenyltransferase activity"/>
    <property type="evidence" value="ECO:0007669"/>
    <property type="project" value="InterPro"/>
</dbReference>
<comment type="similarity">
    <text evidence="2 6">Belongs to the FPP/GGPP synthase family.</text>
</comment>
<comment type="caution">
    <text evidence="7">The sequence shown here is derived from an EMBL/GenBank/DDBJ whole genome shotgun (WGS) entry which is preliminary data.</text>
</comment>
<reference evidence="7" key="2">
    <citation type="submission" date="2023-04" db="EMBL/GenBank/DDBJ databases">
        <title>Paracnuella aquatica gen. nov., sp. nov., a member of the family Chitinophagaceae isolated from a hot spring.</title>
        <authorList>
            <person name="Wang C."/>
        </authorList>
    </citation>
    <scope>NUCLEOTIDE SEQUENCE</scope>
    <source>
        <strain evidence="7">LB-8</strain>
    </source>
</reference>
<evidence type="ECO:0000313" key="7">
    <source>
        <dbReference type="EMBL" id="MCU7551473.1"/>
    </source>
</evidence>